<proteinExistence type="evidence at transcript level"/>
<protein>
    <submittedName>
        <fullName evidence="1">Uncharacterized protein</fullName>
    </submittedName>
</protein>
<evidence type="ECO:0000313" key="1">
    <source>
        <dbReference type="EMBL" id="BAJ77731.1"/>
    </source>
</evidence>
<sequence>MFAFIVIPLLQMNCEFLGLYIRKIFMLFIWNFTSKLDR</sequence>
<dbReference type="EMBL" id="FX115628">
    <property type="protein sequence ID" value="BAJ77731.1"/>
    <property type="molecule type" value="mRNA"/>
</dbReference>
<reference evidence="1" key="1">
    <citation type="submission" date="2011-02" db="EMBL/GenBank/DDBJ databases">
        <title>Construction and analysis of full-length cDNA library of Cryptosporidium parvum.</title>
        <authorList>
            <person name="Yamagishi J."/>
            <person name="Wakaguri H."/>
            <person name="Sugano S."/>
            <person name="Kawano S."/>
            <person name="Fujisaki K."/>
            <person name="Sugimoto C."/>
            <person name="Watanabe J."/>
            <person name="Suzuki Y."/>
            <person name="Kimata I."/>
            <person name="Xuan X."/>
        </authorList>
    </citation>
    <scope>NUCLEOTIDE SEQUENCE</scope>
    <source>
        <strain evidence="1">HNJ-1</strain>
    </source>
</reference>
<accession>F0X560</accession>
<organism evidence="1">
    <name type="scientific">Cryptosporidium parvum</name>
    <dbReference type="NCBI Taxonomy" id="5807"/>
    <lineage>
        <taxon>Eukaryota</taxon>
        <taxon>Sar</taxon>
        <taxon>Alveolata</taxon>
        <taxon>Apicomplexa</taxon>
        <taxon>Conoidasida</taxon>
        <taxon>Coccidia</taxon>
        <taxon>Eucoccidiorida</taxon>
        <taxon>Eimeriorina</taxon>
        <taxon>Cryptosporidiidae</taxon>
        <taxon>Cryptosporidium</taxon>
    </lineage>
</organism>
<name>F0X560_CRYPV</name>
<dbReference type="AlphaFoldDB" id="F0X560"/>